<protein>
    <submittedName>
        <fullName evidence="1">Alternative protein SMAP1</fullName>
    </submittedName>
</protein>
<dbReference type="OrthoDB" id="10266696at2759"/>
<evidence type="ECO:0000313" key="1">
    <source>
        <dbReference type="EMBL" id="CCO13819.1"/>
    </source>
</evidence>
<proteinExistence type="predicted"/>
<sequence length="40" mass="4407">MFAYKGSSYHVSNTSNSINPTPKLASNPVGRYCMIKCLII</sequence>
<accession>L0R5C9</accession>
<organism evidence="1">
    <name type="scientific">Homo sapiens</name>
    <name type="common">Human</name>
    <dbReference type="NCBI Taxonomy" id="9606"/>
    <lineage>
        <taxon>Eukaryota</taxon>
        <taxon>Metazoa</taxon>
        <taxon>Chordata</taxon>
        <taxon>Craniata</taxon>
        <taxon>Vertebrata</taxon>
        <taxon>Euteleostomi</taxon>
        <taxon>Mammalia</taxon>
        <taxon>Eutheria</taxon>
        <taxon>Euarchontoglires</taxon>
        <taxon>Primates</taxon>
        <taxon>Haplorrhini</taxon>
        <taxon>Catarrhini</taxon>
        <taxon>Hominidae</taxon>
        <taxon>Homo</taxon>
    </lineage>
</organism>
<name>L0R5C9_HUMAN</name>
<dbReference type="ChiTaRS" id="SMAP1">
    <property type="organism name" value="human"/>
</dbReference>
<dbReference type="EMBL" id="HF548108">
    <property type="protein sequence ID" value="CCO13819.1"/>
    <property type="molecule type" value="Genomic_DNA"/>
</dbReference>
<reference evidence="1" key="1">
    <citation type="submission" date="2012-10" db="EMBL/GenBank/DDBJ databases">
        <title>Direct identification of alternative open reading frame translation products in human.</title>
        <authorList>
            <person name="Vanderperre B."/>
            <person name="Lucier J.-F."/>
            <person name="Motard J."/>
            <person name="Tremblay G."/>
            <person name="Vanderperre S."/>
            <person name="Wisztorski M."/>
            <person name="Salzet M."/>
            <person name="Boisvert F.-M."/>
            <person name="Roucou X."/>
        </authorList>
    </citation>
    <scope>NUCLEOTIDE SEQUENCE</scope>
</reference>
<gene>
    <name evidence="1" type="primary">SMAP1</name>
</gene>
<dbReference type="AlphaFoldDB" id="L0R5C9"/>